<dbReference type="EMBL" id="JAZGQL010000025">
    <property type="protein sequence ID" value="MEE6310338.1"/>
    <property type="molecule type" value="Genomic_DNA"/>
</dbReference>
<dbReference type="NCBIfam" id="NF037962">
    <property type="entry name" value="arsenic_eff"/>
    <property type="match status" value="1"/>
</dbReference>
<keyword evidence="1" id="KW-0812">Transmembrane</keyword>
<dbReference type="Proteomes" id="UP001339911">
    <property type="component" value="Unassembled WGS sequence"/>
</dbReference>
<name>A0ABU7SK45_9ACTN</name>
<accession>A0ABU7SK45</accession>
<feature type="transmembrane region" description="Helical" evidence="1">
    <location>
        <begin position="12"/>
        <end position="32"/>
    </location>
</feature>
<reference evidence="2 4" key="1">
    <citation type="submission" date="2024-01" db="EMBL/GenBank/DDBJ databases">
        <title>Genome insights into Plantactinospora veratri sp. nov.</title>
        <authorList>
            <person name="Wang L."/>
        </authorList>
    </citation>
    <scope>NUCLEOTIDE SEQUENCE [LARGE SCALE GENOMIC DNA]</scope>
    <source>
        <strain evidence="2 4">NEAU-FHS4</strain>
    </source>
</reference>
<evidence type="ECO:0000313" key="4">
    <source>
        <dbReference type="Proteomes" id="UP001339911"/>
    </source>
</evidence>
<protein>
    <submittedName>
        <fullName evidence="2">Manganese transporter</fullName>
    </submittedName>
</protein>
<feature type="transmembrane region" description="Helical" evidence="1">
    <location>
        <begin position="283"/>
        <end position="302"/>
    </location>
</feature>
<dbReference type="InterPro" id="IPR021552">
    <property type="entry name" value="ArsP_2"/>
</dbReference>
<evidence type="ECO:0000256" key="1">
    <source>
        <dbReference type="SAM" id="Phobius"/>
    </source>
</evidence>
<feature type="transmembrane region" description="Helical" evidence="1">
    <location>
        <begin position="338"/>
        <end position="356"/>
    </location>
</feature>
<dbReference type="RefSeq" id="WP_331210561.1">
    <property type="nucleotide sequence ID" value="NZ_JAZGQL010000025.1"/>
</dbReference>
<feature type="transmembrane region" description="Helical" evidence="1">
    <location>
        <begin position="376"/>
        <end position="399"/>
    </location>
</feature>
<feature type="transmembrane region" description="Helical" evidence="1">
    <location>
        <begin position="204"/>
        <end position="225"/>
    </location>
</feature>
<keyword evidence="1" id="KW-1133">Transmembrane helix</keyword>
<feature type="transmembrane region" description="Helical" evidence="1">
    <location>
        <begin position="79"/>
        <end position="98"/>
    </location>
</feature>
<gene>
    <name evidence="2" type="ORF">V1634_26215</name>
    <name evidence="3" type="ORF">V1634_32230</name>
</gene>
<keyword evidence="4" id="KW-1185">Reference proteome</keyword>
<feature type="transmembrane region" description="Helical" evidence="1">
    <location>
        <begin position="52"/>
        <end position="72"/>
    </location>
</feature>
<evidence type="ECO:0000313" key="2">
    <source>
        <dbReference type="EMBL" id="MEE6310338.1"/>
    </source>
</evidence>
<evidence type="ECO:0000313" key="3">
    <source>
        <dbReference type="EMBL" id="MEE6311501.1"/>
    </source>
</evidence>
<keyword evidence="1" id="KW-0472">Membrane</keyword>
<feature type="transmembrane region" description="Helical" evidence="1">
    <location>
        <begin position="314"/>
        <end position="331"/>
    </location>
</feature>
<organism evidence="2 4">
    <name type="scientific">Plantactinospora veratri</name>
    <dbReference type="NCBI Taxonomy" id="1436122"/>
    <lineage>
        <taxon>Bacteria</taxon>
        <taxon>Bacillati</taxon>
        <taxon>Actinomycetota</taxon>
        <taxon>Actinomycetes</taxon>
        <taxon>Micromonosporales</taxon>
        <taxon>Micromonosporaceae</taxon>
        <taxon>Plantactinospora</taxon>
    </lineage>
</organism>
<proteinExistence type="predicted"/>
<feature type="transmembrane region" description="Helical" evidence="1">
    <location>
        <begin position="240"/>
        <end position="262"/>
    </location>
</feature>
<dbReference type="Pfam" id="PF11449">
    <property type="entry name" value="ArsP_2"/>
    <property type="match status" value="1"/>
</dbReference>
<sequence length="400" mass="41242">MIEFLARPLADAFMQVGVYVAVMVALFGWLRWRYGDRVTDHLTHRPRLGPLVGALLGVSPGCGGAIILMPLYARGKVSFGTVVAALAATMGDSSWVVIAANPEFAIKIHALLFAVGLATGYAVDLLGIDPARTVRSRRWWLPRRHAAATAAGAGLPTGVPEPGPVARAGADCRPAVLGSYPGSATLAVAMVPGAGPVRPIRMSLVFWGLTMPAFLVSVPVVFHAVDPRRLTAALGGVDPYLALGCCGTLIAVLIFAAGRGRFADDTVATASPSSRREAMRHSAHEASFITVWVAVAYVGWQVLSGTTGFDGSELAFAGIAGVLVGALIGLVPGCAVQIVFTGIFVSGGLPVTTLVANAISQDGDALIPLAALRRRAAATATVITTIPAILVGMALLVLLG</sequence>
<comment type="caution">
    <text evidence="2">The sequence shown here is derived from an EMBL/GenBank/DDBJ whole genome shotgun (WGS) entry which is preliminary data.</text>
</comment>
<feature type="transmembrane region" description="Helical" evidence="1">
    <location>
        <begin position="104"/>
        <end position="128"/>
    </location>
</feature>
<dbReference type="EMBL" id="JAZGQL010000034">
    <property type="protein sequence ID" value="MEE6311501.1"/>
    <property type="molecule type" value="Genomic_DNA"/>
</dbReference>